<gene>
    <name evidence="1" type="ORF">PT974_02886</name>
    <name evidence="2" type="ORF">PT974_02915</name>
</gene>
<dbReference type="EMBL" id="JAVFKD010000002">
    <property type="protein sequence ID" value="KAK5997523.1"/>
    <property type="molecule type" value="Genomic_DNA"/>
</dbReference>
<keyword evidence="3" id="KW-1185">Reference proteome</keyword>
<organism evidence="2 3">
    <name type="scientific">Cladobotryum mycophilum</name>
    <dbReference type="NCBI Taxonomy" id="491253"/>
    <lineage>
        <taxon>Eukaryota</taxon>
        <taxon>Fungi</taxon>
        <taxon>Dikarya</taxon>
        <taxon>Ascomycota</taxon>
        <taxon>Pezizomycotina</taxon>
        <taxon>Sordariomycetes</taxon>
        <taxon>Hypocreomycetidae</taxon>
        <taxon>Hypocreales</taxon>
        <taxon>Hypocreaceae</taxon>
        <taxon>Cladobotryum</taxon>
    </lineage>
</organism>
<comment type="caution">
    <text evidence="2">The sequence shown here is derived from an EMBL/GenBank/DDBJ whole genome shotgun (WGS) entry which is preliminary data.</text>
</comment>
<name>A0ABR0SZM2_9HYPO</name>
<accession>A0ABR0SZM2</accession>
<evidence type="ECO:0000313" key="2">
    <source>
        <dbReference type="EMBL" id="KAK5997552.1"/>
    </source>
</evidence>
<evidence type="ECO:0000313" key="1">
    <source>
        <dbReference type="EMBL" id="KAK5997523.1"/>
    </source>
</evidence>
<proteinExistence type="predicted"/>
<evidence type="ECO:0000313" key="3">
    <source>
        <dbReference type="Proteomes" id="UP001338125"/>
    </source>
</evidence>
<sequence>MVTNSASKGPLCFLNSSSDKKLRLKILNINWRFQMQEANSLLRKSRGTPGILLILNIRPIPLRESPLSHTGCRKKRSVVGGKMSAKPDQKAWVVSIQSVE</sequence>
<dbReference type="EMBL" id="JAVFKD010000002">
    <property type="protein sequence ID" value="KAK5997552.1"/>
    <property type="molecule type" value="Genomic_DNA"/>
</dbReference>
<protein>
    <submittedName>
        <fullName evidence="2">Uncharacterized protein</fullName>
    </submittedName>
</protein>
<reference evidence="2 3" key="1">
    <citation type="submission" date="2024-01" db="EMBL/GenBank/DDBJ databases">
        <title>Complete genome of Cladobotryum mycophilum ATHUM6906.</title>
        <authorList>
            <person name="Christinaki A.C."/>
            <person name="Myridakis A.I."/>
            <person name="Kouvelis V.N."/>
        </authorList>
    </citation>
    <scope>NUCLEOTIDE SEQUENCE [LARGE SCALE GENOMIC DNA]</scope>
    <source>
        <strain evidence="2 3">ATHUM6906</strain>
    </source>
</reference>
<dbReference type="Proteomes" id="UP001338125">
    <property type="component" value="Unassembled WGS sequence"/>
</dbReference>